<name>G9ABP5_SINF1</name>
<dbReference type="PANTHER" id="PTHR33841">
    <property type="entry name" value="DNA METHYLTRANSFERASE YEEA-RELATED"/>
    <property type="match status" value="1"/>
</dbReference>
<dbReference type="HOGENOM" id="CLU_020255_1_0_5"/>
<dbReference type="Pfam" id="PF22837">
    <property type="entry name" value="M_Eco57I_C"/>
    <property type="match status" value="1"/>
</dbReference>
<keyword evidence="5" id="KW-0949">S-adenosyl-L-methionine</keyword>
<dbReference type="GO" id="GO:0032259">
    <property type="term" value="P:methylation"/>
    <property type="evidence" value="ECO:0007669"/>
    <property type="project" value="UniProtKB-KW"/>
</dbReference>
<evidence type="ECO:0000256" key="4">
    <source>
        <dbReference type="ARBA" id="ARBA00022679"/>
    </source>
</evidence>
<evidence type="ECO:0000256" key="5">
    <source>
        <dbReference type="ARBA" id="ARBA00022691"/>
    </source>
</evidence>
<evidence type="ECO:0000256" key="1">
    <source>
        <dbReference type="ARBA" id="ARBA00006594"/>
    </source>
</evidence>
<evidence type="ECO:0000313" key="10">
    <source>
        <dbReference type="Proteomes" id="UP000007735"/>
    </source>
</evidence>
<organism evidence="9 10">
    <name type="scientific">Sinorhizobium fredii (strain HH103)</name>
    <dbReference type="NCBI Taxonomy" id="1117943"/>
    <lineage>
        <taxon>Bacteria</taxon>
        <taxon>Pseudomonadati</taxon>
        <taxon>Pseudomonadota</taxon>
        <taxon>Alphaproteobacteria</taxon>
        <taxon>Hyphomicrobiales</taxon>
        <taxon>Rhizobiaceae</taxon>
        <taxon>Sinorhizobium/Ensifer group</taxon>
        <taxon>Sinorhizobium</taxon>
    </lineage>
</organism>
<accession>G9ABP5</accession>
<dbReference type="GO" id="GO:0006304">
    <property type="term" value="P:DNA modification"/>
    <property type="evidence" value="ECO:0007669"/>
    <property type="project" value="InterPro"/>
</dbReference>
<dbReference type="EC" id="2.1.1.72" evidence="2"/>
<dbReference type="InterPro" id="IPR011639">
    <property type="entry name" value="MethylTrfase_TaqI-like_dom"/>
</dbReference>
<dbReference type="Proteomes" id="UP000007735">
    <property type="component" value="Plasmid pSfHH103a"/>
</dbReference>
<dbReference type="PATRIC" id="fig|380.5.peg.4202"/>
<dbReference type="Pfam" id="PF07669">
    <property type="entry name" value="Eco57I"/>
    <property type="match status" value="1"/>
</dbReference>
<gene>
    <name evidence="9" type="ordered locus">SFHH103_03983</name>
</gene>
<keyword evidence="4" id="KW-0808">Transferase</keyword>
<geneLocation type="plasmid" evidence="9 10">
    <name>pSfHH103a</name>
</geneLocation>
<proteinExistence type="inferred from homology"/>
<evidence type="ECO:0000256" key="2">
    <source>
        <dbReference type="ARBA" id="ARBA00011900"/>
    </source>
</evidence>
<dbReference type="InterPro" id="IPR054520">
    <property type="entry name" value="M_Eco57I_C"/>
</dbReference>
<dbReference type="InterPro" id="IPR029063">
    <property type="entry name" value="SAM-dependent_MTases_sf"/>
</dbReference>
<dbReference type="SUPFAM" id="SSF53335">
    <property type="entry name" value="S-adenosyl-L-methionine-dependent methyltransferases"/>
    <property type="match status" value="1"/>
</dbReference>
<keyword evidence="9" id="KW-0614">Plasmid</keyword>
<reference evidence="9 10" key="1">
    <citation type="journal article" date="2012" name="J. Bacteriol.">
        <title>Genome sequence of the soybean symbiont Sinorhizobium fredii HH103.</title>
        <authorList>
            <person name="Weidner S."/>
            <person name="Becker A."/>
            <person name="Bonilla I."/>
            <person name="Jaenicke S."/>
            <person name="Lloret J."/>
            <person name="Margaret I."/>
            <person name="Puhler A."/>
            <person name="Ruiz-Sainz J.E."/>
            <person name="Schneiker-Bekel S."/>
            <person name="Szczepanowski R."/>
            <person name="Vinardell J.M."/>
            <person name="Zehner S."/>
            <person name="Gottfert M."/>
        </authorList>
    </citation>
    <scope>NUCLEOTIDE SEQUENCE [LARGE SCALE GENOMIC DNA]</scope>
    <source>
        <strain evidence="9 10">HH103</strain>
        <plasmid evidence="10">pSfHH103a</plasmid>
    </source>
</reference>
<comment type="catalytic activity">
    <reaction evidence="6">
        <text>a 2'-deoxyadenosine in DNA + S-adenosyl-L-methionine = an N(6)-methyl-2'-deoxyadenosine in DNA + S-adenosyl-L-homocysteine + H(+)</text>
        <dbReference type="Rhea" id="RHEA:15197"/>
        <dbReference type="Rhea" id="RHEA-COMP:12418"/>
        <dbReference type="Rhea" id="RHEA-COMP:12419"/>
        <dbReference type="ChEBI" id="CHEBI:15378"/>
        <dbReference type="ChEBI" id="CHEBI:57856"/>
        <dbReference type="ChEBI" id="CHEBI:59789"/>
        <dbReference type="ChEBI" id="CHEBI:90615"/>
        <dbReference type="ChEBI" id="CHEBI:90616"/>
        <dbReference type="EC" id="2.1.1.72"/>
    </reaction>
</comment>
<protein>
    <recommendedName>
        <fullName evidence="2">site-specific DNA-methyltransferase (adenine-specific)</fullName>
        <ecNumber evidence="2">2.1.1.72</ecNumber>
    </recommendedName>
</protein>
<dbReference type="EMBL" id="HE616891">
    <property type="protein sequence ID" value="CCE98474.1"/>
    <property type="molecule type" value="Genomic_DNA"/>
</dbReference>
<dbReference type="PRINTS" id="PR00507">
    <property type="entry name" value="N12N6MTFRASE"/>
</dbReference>
<comment type="similarity">
    <text evidence="1">Belongs to the N(4)/N(6)-methyltransferase family.</text>
</comment>
<evidence type="ECO:0000256" key="3">
    <source>
        <dbReference type="ARBA" id="ARBA00022603"/>
    </source>
</evidence>
<evidence type="ECO:0000259" key="8">
    <source>
        <dbReference type="Pfam" id="PF22837"/>
    </source>
</evidence>
<feature type="domain" description="Type II methyltransferase M.TaqI-like" evidence="7">
    <location>
        <begin position="183"/>
        <end position="257"/>
    </location>
</feature>
<evidence type="ECO:0000256" key="6">
    <source>
        <dbReference type="ARBA" id="ARBA00047942"/>
    </source>
</evidence>
<evidence type="ECO:0000313" key="9">
    <source>
        <dbReference type="EMBL" id="CCE98474.1"/>
    </source>
</evidence>
<dbReference type="Gene3D" id="3.40.50.150">
    <property type="entry name" value="Vaccinia Virus protein VP39"/>
    <property type="match status" value="1"/>
</dbReference>
<dbReference type="KEGG" id="sfh:SFHH103_03983"/>
<dbReference type="REBASE" id="45534">
    <property type="entry name" value="M.Sfr103ORF3983P"/>
</dbReference>
<dbReference type="InterPro" id="IPR050953">
    <property type="entry name" value="N4_N6_ade-DNA_methylase"/>
</dbReference>
<dbReference type="PANTHER" id="PTHR33841:SF5">
    <property type="entry name" value="DNA METHYLASE (MODIFICATION METHYLASE) (METHYLTRANSFERASE)-RELATED"/>
    <property type="match status" value="1"/>
</dbReference>
<keyword evidence="3" id="KW-0489">Methyltransferase</keyword>
<feature type="domain" description="Type II methyltransferase M.Eco57I C-terminal" evidence="8">
    <location>
        <begin position="417"/>
        <end position="536"/>
    </location>
</feature>
<dbReference type="AlphaFoldDB" id="G9ABP5"/>
<sequence length="543" mass="59278">MGKIQERPDGQGQIMIAGEDELAALAHTLITDKRRLTKAERDLVSTEITFTEAELAEHREAIRAGGDPLGEAFCSIRSPEVRRGQGATYTPPAIVNAMISWASGEETEPVRIVDPGAGSGRFIAAAARAFPQAALVAVEIDPLATLILRANATILGFVERLTVAIKDYRDFALPRVDGPTLFVGNPPYVRHHDIERSRKTWFTEAARSFGFPASGLAGLHIHFFLRTRQIARPGDYGAFITAAEWLDVNYGSVLRKMLADGLGGASLHVIDPKARPFTDALTTGAITCFRVGKRPAHFTMRTVDSLDQLTPMTAGQAVDWPTIEAAPRWSIFVRHGAPEHRSDEIELGELFRVHRGQVTGCNAVWIEGPQARALPPRFLYPAVTKARDLLAAGVSLADPAALKKVIDLPVDIETLPADELKAVKAFLKWARKMEANKGFVATHRRAWWSVGLREPAPILCTYMARRSPAFVRNRAGARHLNIAHGLYPVQPMSDAALDEIARHLNETASMASGRTYAGGLVKFEPGEVSRLRIPDMSSFGATA</sequence>
<dbReference type="GO" id="GO:0009007">
    <property type="term" value="F:site-specific DNA-methyltransferase (adenine-specific) activity"/>
    <property type="evidence" value="ECO:0007669"/>
    <property type="project" value="UniProtKB-EC"/>
</dbReference>
<evidence type="ECO:0000259" key="7">
    <source>
        <dbReference type="Pfam" id="PF07669"/>
    </source>
</evidence>